<sequence>MSMRDNDPICAEPDGALNYGQHMLAKYNSRVSAWSNSLVWKCPTASLLQYYDDNIGTRHLEVGARSAWFLEQANPPTTMAETYILGPKTRETIAAKKRLTDQGLLTRVYISSVMAPIAPSVGCFDSIAANLVFHRIPGTWSEKSLAIRYISDALKENGVFFGATILGVGVRHNLLGRTLRGVFNSRLGGFHNSKDDKDGLVDVLEAFFERVNVVVEGSVAKFIARRPRSESDESPHALPQPEGSDLLVCPGQL</sequence>
<accession>A0A1Z1V0N0</accession>
<gene>
    <name evidence="1" type="ORF">pVAPB1413_0470</name>
    <name evidence="2" type="ORF">pVAPB1533_0470</name>
</gene>
<dbReference type="AlphaFoldDB" id="A0A1Z1V0N0"/>
<protein>
    <submittedName>
        <fullName evidence="2">Putative SAM dependent methyltransferase</fullName>
    </submittedName>
</protein>
<dbReference type="RefSeq" id="WP_172687715.1">
    <property type="nucleotide sequence ID" value="NZ_KX443406.1"/>
</dbReference>
<dbReference type="EMBL" id="KX443406">
    <property type="protein sequence ID" value="ARX60543.1"/>
    <property type="molecule type" value="Genomic_DNA"/>
</dbReference>
<dbReference type="GO" id="GO:0008168">
    <property type="term" value="F:methyltransferase activity"/>
    <property type="evidence" value="ECO:0007669"/>
    <property type="project" value="UniProtKB-KW"/>
</dbReference>
<keyword evidence="2" id="KW-0489">Methyltransferase</keyword>
<dbReference type="InterPro" id="IPR016584">
    <property type="entry name" value="MeTrfase_VrtF"/>
</dbReference>
<geneLocation type="plasmid" evidence="1">
    <name>pVAPB1413</name>
</geneLocation>
<dbReference type="GO" id="GO:0032259">
    <property type="term" value="P:methylation"/>
    <property type="evidence" value="ECO:0007669"/>
    <property type="project" value="UniProtKB-KW"/>
</dbReference>
<reference evidence="2" key="1">
    <citation type="journal article" date="2017" name="Genome Biol. Evol.">
        <title>Comparative Genomics of Rhodococcus equi Virulence Plasmids Indicates Host-Driven Evolution of the vap Pathogenicity Island.</title>
        <authorList>
            <person name="MacArthur I."/>
            <person name="Anastasi E."/>
            <person name="Alvarez S."/>
            <person name="Scortti M."/>
            <person name="Vazquez-Boland J.A."/>
        </authorList>
    </citation>
    <scope>NUCLEOTIDE SEQUENCE</scope>
    <source>
        <strain evidence="1">PAM1413</strain>
        <strain evidence="2">PAM1533</strain>
        <plasmid evidence="1">pVAPB1413</plasmid>
        <plasmid evidence="2">PVAPB1533</plasmid>
    </source>
</reference>
<geneLocation type="plasmid" evidence="2">
    <name>PVAPB1533</name>
</geneLocation>
<dbReference type="SUPFAM" id="SSF53335">
    <property type="entry name" value="S-adenosyl-L-methionine-dependent methyltransferases"/>
    <property type="match status" value="1"/>
</dbReference>
<dbReference type="EMBL" id="KX443407">
    <property type="protein sequence ID" value="ARX60649.1"/>
    <property type="molecule type" value="Genomic_DNA"/>
</dbReference>
<dbReference type="InterPro" id="IPR029063">
    <property type="entry name" value="SAM-dependent_MTases_sf"/>
</dbReference>
<keyword evidence="2" id="KW-0808">Transferase</keyword>
<evidence type="ECO:0000313" key="2">
    <source>
        <dbReference type="EMBL" id="ARX60649.1"/>
    </source>
</evidence>
<name>A0A1Z1V0N0_RHOHA</name>
<keyword evidence="2" id="KW-0614">Plasmid</keyword>
<organism evidence="2">
    <name type="scientific">Rhodococcus hoagii</name>
    <name type="common">Corynebacterium equii</name>
    <dbReference type="NCBI Taxonomy" id="43767"/>
    <lineage>
        <taxon>Bacteria</taxon>
        <taxon>Bacillati</taxon>
        <taxon>Actinomycetota</taxon>
        <taxon>Actinomycetes</taxon>
        <taxon>Mycobacteriales</taxon>
        <taxon>Nocardiaceae</taxon>
        <taxon>Prescottella</taxon>
    </lineage>
</organism>
<dbReference type="PIRSF" id="PIRSF011491">
    <property type="entry name" value="Mtase_YbcY_prd"/>
    <property type="match status" value="1"/>
</dbReference>
<proteinExistence type="predicted"/>
<evidence type="ECO:0000313" key="1">
    <source>
        <dbReference type="EMBL" id="ARX60543.1"/>
    </source>
</evidence>